<accession>A0ABU8ELN6</accession>
<name>A0ABU8ELN6_9BACL</name>
<dbReference type="Gene3D" id="3.90.1720.10">
    <property type="entry name" value="endopeptidase domain like (from Nostoc punctiforme)"/>
    <property type="match status" value="1"/>
</dbReference>
<dbReference type="EMBL" id="JBAWKY010000006">
    <property type="protein sequence ID" value="MEI4463847.1"/>
    <property type="molecule type" value="Genomic_DNA"/>
</dbReference>
<comment type="caution">
    <text evidence="2">The sequence shown here is derived from an EMBL/GenBank/DDBJ whole genome shotgun (WGS) entry which is preliminary data.</text>
</comment>
<dbReference type="Proteomes" id="UP001387110">
    <property type="component" value="Unassembled WGS sequence"/>
</dbReference>
<feature type="chain" id="PRO_5045098213" evidence="1">
    <location>
        <begin position="26"/>
        <end position="235"/>
    </location>
</feature>
<dbReference type="SUPFAM" id="SSF54001">
    <property type="entry name" value="Cysteine proteinases"/>
    <property type="match status" value="1"/>
</dbReference>
<keyword evidence="1" id="KW-0732">Signal</keyword>
<dbReference type="InterPro" id="IPR038765">
    <property type="entry name" value="Papain-like_cys_pep_sf"/>
</dbReference>
<proteinExistence type="predicted"/>
<reference evidence="2 3" key="1">
    <citation type="submission" date="2023-12" db="EMBL/GenBank/DDBJ databases">
        <authorList>
            <person name="Easwaran N."/>
            <person name="Lazarus H.P.S."/>
        </authorList>
    </citation>
    <scope>NUCLEOTIDE SEQUENCE [LARGE SCALE GENOMIC DNA]</scope>
    <source>
        <strain evidence="2 3">VIT-2023</strain>
    </source>
</reference>
<protein>
    <submittedName>
        <fullName evidence="2">YiiX/YebB-like N1pC/P60 family cysteine hydrolase</fullName>
    </submittedName>
</protein>
<gene>
    <name evidence="2" type="ORF">SZL87_15585</name>
</gene>
<evidence type="ECO:0000313" key="3">
    <source>
        <dbReference type="Proteomes" id="UP001387110"/>
    </source>
</evidence>
<dbReference type="InterPro" id="IPR024453">
    <property type="entry name" value="Peptidase_C92"/>
</dbReference>
<dbReference type="RefSeq" id="WP_336449690.1">
    <property type="nucleotide sequence ID" value="NZ_JBAWKY010000006.1"/>
</dbReference>
<keyword evidence="3" id="KW-1185">Reference proteome</keyword>
<evidence type="ECO:0000313" key="2">
    <source>
        <dbReference type="EMBL" id="MEI4463847.1"/>
    </source>
</evidence>
<organism evidence="2 3">
    <name type="scientific">Exiguobacterium indicum</name>
    <dbReference type="NCBI Taxonomy" id="296995"/>
    <lineage>
        <taxon>Bacteria</taxon>
        <taxon>Bacillati</taxon>
        <taxon>Bacillota</taxon>
        <taxon>Bacilli</taxon>
        <taxon>Bacillales</taxon>
        <taxon>Bacillales Family XII. Incertae Sedis</taxon>
        <taxon>Exiguobacterium</taxon>
    </lineage>
</organism>
<sequence>MNTKYLTIGLLTFTLAGSVLPSVSAEENTNPPTGQMDSVTDLSPSEQAEYLIGKKDYAELQTEYSTTGKSVESSSKYNKAYPSAVARPTGSMGNAGDVLITMSGSSSSKVTWVGGHAALVVDGYNTIEAFGNAGTSKDGVRYWTNNFHNRYKDAKGYSVSGTSMSTREKAVSYAESKLYAPYNFNFFNKTNTSAFYCSQIVWKAWKQQGVELDYNGGDAVWPGDLDKSPKLVRTS</sequence>
<dbReference type="Pfam" id="PF05708">
    <property type="entry name" value="Peptidase_C92"/>
    <property type="match status" value="1"/>
</dbReference>
<feature type="signal peptide" evidence="1">
    <location>
        <begin position="1"/>
        <end position="25"/>
    </location>
</feature>
<evidence type="ECO:0000256" key="1">
    <source>
        <dbReference type="SAM" id="SignalP"/>
    </source>
</evidence>